<feature type="binding site" evidence="14 15">
    <location>
        <position position="59"/>
    </location>
    <ligand>
        <name>ATP</name>
        <dbReference type="ChEBI" id="CHEBI:30616"/>
    </ligand>
</feature>
<organism evidence="19 20">
    <name type="scientific">Oceanisphaera profunda</name>
    <dbReference type="NCBI Taxonomy" id="1416627"/>
    <lineage>
        <taxon>Bacteria</taxon>
        <taxon>Pseudomonadati</taxon>
        <taxon>Pseudomonadota</taxon>
        <taxon>Gammaproteobacteria</taxon>
        <taxon>Aeromonadales</taxon>
        <taxon>Aeromonadaceae</taxon>
        <taxon>Oceanisphaera</taxon>
    </lineage>
</organism>
<dbReference type="GO" id="GO:0006228">
    <property type="term" value="P:UTP biosynthetic process"/>
    <property type="evidence" value="ECO:0007669"/>
    <property type="project" value="UniProtKB-UniRule"/>
</dbReference>
<dbReference type="InterPro" id="IPR001564">
    <property type="entry name" value="Nucleoside_diP_kinase"/>
</dbReference>
<dbReference type="PANTHER" id="PTHR46161:SF3">
    <property type="entry name" value="NUCLEOSIDE DIPHOSPHATE KINASE DDB_G0292928-RELATED"/>
    <property type="match status" value="1"/>
</dbReference>
<evidence type="ECO:0000256" key="9">
    <source>
        <dbReference type="ARBA" id="ARBA00022741"/>
    </source>
</evidence>
<keyword evidence="8 14" id="KW-0479">Metal-binding</keyword>
<dbReference type="HAMAP" id="MF_00451">
    <property type="entry name" value="NDP_kinase"/>
    <property type="match status" value="1"/>
</dbReference>
<comment type="similarity">
    <text evidence="2 14 15 16">Belongs to the NDK family.</text>
</comment>
<comment type="function">
    <text evidence="14">Major role in the synthesis of nucleoside triphosphates other than ATP. The ATP gamma phosphate is transferred to the NDP beta phosphate via a ping-pong mechanism, using a phosphorylated active-site intermediate.</text>
</comment>
<dbReference type="GO" id="GO:0005737">
    <property type="term" value="C:cytoplasm"/>
    <property type="evidence" value="ECO:0007669"/>
    <property type="project" value="UniProtKB-SubCell"/>
</dbReference>
<dbReference type="PRINTS" id="PR01243">
    <property type="entry name" value="NUCDPKINASE"/>
</dbReference>
<dbReference type="GO" id="GO:0046872">
    <property type="term" value="F:metal ion binding"/>
    <property type="evidence" value="ECO:0007669"/>
    <property type="project" value="UniProtKB-KW"/>
</dbReference>
<dbReference type="NCBIfam" id="NF001908">
    <property type="entry name" value="PRK00668.1"/>
    <property type="match status" value="1"/>
</dbReference>
<proteinExistence type="inferred from homology"/>
<keyword evidence="6 14" id="KW-0597">Phosphoprotein</keyword>
<dbReference type="InterPro" id="IPR036850">
    <property type="entry name" value="NDK-like_dom_sf"/>
</dbReference>
<feature type="binding site" evidence="14 15">
    <location>
        <position position="93"/>
    </location>
    <ligand>
        <name>ATP</name>
        <dbReference type="ChEBI" id="CHEBI:30616"/>
    </ligand>
</feature>
<evidence type="ECO:0000256" key="7">
    <source>
        <dbReference type="ARBA" id="ARBA00022679"/>
    </source>
</evidence>
<dbReference type="KEGG" id="opf:CBP31_03800"/>
<evidence type="ECO:0000256" key="2">
    <source>
        <dbReference type="ARBA" id="ARBA00008142"/>
    </source>
</evidence>
<evidence type="ECO:0000256" key="8">
    <source>
        <dbReference type="ARBA" id="ARBA00022723"/>
    </source>
</evidence>
<dbReference type="InterPro" id="IPR023005">
    <property type="entry name" value="Nucleoside_diP_kinase_AS"/>
</dbReference>
<comment type="catalytic activity">
    <reaction evidence="14">
        <text>a ribonucleoside 5'-diphosphate + ATP = a ribonucleoside 5'-triphosphate + ADP</text>
        <dbReference type="Rhea" id="RHEA:18113"/>
        <dbReference type="ChEBI" id="CHEBI:30616"/>
        <dbReference type="ChEBI" id="CHEBI:57930"/>
        <dbReference type="ChEBI" id="CHEBI:61557"/>
        <dbReference type="ChEBI" id="CHEBI:456216"/>
        <dbReference type="EC" id="2.7.4.6"/>
    </reaction>
</comment>
<evidence type="ECO:0000256" key="14">
    <source>
        <dbReference type="HAMAP-Rule" id="MF_00451"/>
    </source>
</evidence>
<accession>A0A1Y0D423</accession>
<evidence type="ECO:0000256" key="12">
    <source>
        <dbReference type="ARBA" id="ARBA00022842"/>
    </source>
</evidence>
<dbReference type="AlphaFoldDB" id="A0A1Y0D423"/>
<keyword evidence="12 14" id="KW-0460">Magnesium</keyword>
<dbReference type="GO" id="GO:0004550">
    <property type="term" value="F:nucleoside diphosphate kinase activity"/>
    <property type="evidence" value="ECO:0007669"/>
    <property type="project" value="UniProtKB-UniRule"/>
</dbReference>
<evidence type="ECO:0000256" key="10">
    <source>
        <dbReference type="ARBA" id="ARBA00022777"/>
    </source>
</evidence>
<keyword evidence="5 14" id="KW-0963">Cytoplasm</keyword>
<evidence type="ECO:0000256" key="17">
    <source>
        <dbReference type="RuleBase" id="RU004013"/>
    </source>
</evidence>
<dbReference type="FunFam" id="3.30.70.141:FF:000001">
    <property type="entry name" value="Nucleoside diphosphate kinase"/>
    <property type="match status" value="1"/>
</dbReference>
<evidence type="ECO:0000256" key="3">
    <source>
        <dbReference type="ARBA" id="ARBA00012966"/>
    </source>
</evidence>
<comment type="catalytic activity">
    <reaction evidence="14 17">
        <text>a 2'-deoxyribonucleoside 5'-diphosphate + ATP = a 2'-deoxyribonucleoside 5'-triphosphate + ADP</text>
        <dbReference type="Rhea" id="RHEA:44640"/>
        <dbReference type="ChEBI" id="CHEBI:30616"/>
        <dbReference type="ChEBI" id="CHEBI:61560"/>
        <dbReference type="ChEBI" id="CHEBI:73316"/>
        <dbReference type="ChEBI" id="CHEBI:456216"/>
        <dbReference type="EC" id="2.7.4.6"/>
    </reaction>
</comment>
<feature type="binding site" evidence="14 15">
    <location>
        <position position="11"/>
    </location>
    <ligand>
        <name>ATP</name>
        <dbReference type="ChEBI" id="CHEBI:30616"/>
    </ligand>
</feature>
<feature type="domain" description="Nucleoside diphosphate kinase-like" evidence="18">
    <location>
        <begin position="3"/>
        <end position="140"/>
    </location>
</feature>
<keyword evidence="9 14" id="KW-0547">Nucleotide-binding</keyword>
<dbReference type="GO" id="GO:0005524">
    <property type="term" value="F:ATP binding"/>
    <property type="evidence" value="ECO:0007669"/>
    <property type="project" value="UniProtKB-UniRule"/>
</dbReference>
<dbReference type="SUPFAM" id="SSF54919">
    <property type="entry name" value="Nucleoside diphosphate kinase, NDK"/>
    <property type="match status" value="1"/>
</dbReference>
<evidence type="ECO:0000259" key="18">
    <source>
        <dbReference type="SMART" id="SM00562"/>
    </source>
</evidence>
<evidence type="ECO:0000256" key="1">
    <source>
        <dbReference type="ARBA" id="ARBA00004496"/>
    </source>
</evidence>
<dbReference type="EMBL" id="CP021377">
    <property type="protein sequence ID" value="ART81855.1"/>
    <property type="molecule type" value="Genomic_DNA"/>
</dbReference>
<name>A0A1Y0D423_9GAMM</name>
<comment type="subunit">
    <text evidence="14">Homotetramer.</text>
</comment>
<dbReference type="GO" id="GO:0006241">
    <property type="term" value="P:CTP biosynthetic process"/>
    <property type="evidence" value="ECO:0007669"/>
    <property type="project" value="UniProtKB-UniRule"/>
</dbReference>
<comment type="subcellular location">
    <subcellularLocation>
        <location evidence="1 14">Cytoplasm</location>
    </subcellularLocation>
</comment>
<keyword evidence="13 14" id="KW-0546">Nucleotide metabolism</keyword>
<dbReference type="OrthoDB" id="9801161at2"/>
<evidence type="ECO:0000256" key="16">
    <source>
        <dbReference type="RuleBase" id="RU004011"/>
    </source>
</evidence>
<dbReference type="CDD" id="cd04413">
    <property type="entry name" value="NDPk_I"/>
    <property type="match status" value="1"/>
</dbReference>
<evidence type="ECO:0000256" key="13">
    <source>
        <dbReference type="ARBA" id="ARBA00023080"/>
    </source>
</evidence>
<keyword evidence="7 14" id="KW-0808">Transferase</keyword>
<dbReference type="SMART" id="SM00562">
    <property type="entry name" value="NDK"/>
    <property type="match status" value="1"/>
</dbReference>
<keyword evidence="20" id="KW-1185">Reference proteome</keyword>
<evidence type="ECO:0000256" key="11">
    <source>
        <dbReference type="ARBA" id="ARBA00022840"/>
    </source>
</evidence>
<evidence type="ECO:0000313" key="19">
    <source>
        <dbReference type="EMBL" id="ART81855.1"/>
    </source>
</evidence>
<dbReference type="GO" id="GO:0006183">
    <property type="term" value="P:GTP biosynthetic process"/>
    <property type="evidence" value="ECO:0007669"/>
    <property type="project" value="UniProtKB-UniRule"/>
</dbReference>
<feature type="binding site" evidence="14 15">
    <location>
        <position position="87"/>
    </location>
    <ligand>
        <name>ATP</name>
        <dbReference type="ChEBI" id="CHEBI:30616"/>
    </ligand>
</feature>
<evidence type="ECO:0000256" key="6">
    <source>
        <dbReference type="ARBA" id="ARBA00022553"/>
    </source>
</evidence>
<feature type="binding site" evidence="14 15">
    <location>
        <position position="114"/>
    </location>
    <ligand>
        <name>ATP</name>
        <dbReference type="ChEBI" id="CHEBI:30616"/>
    </ligand>
</feature>
<evidence type="ECO:0000313" key="20">
    <source>
        <dbReference type="Proteomes" id="UP000243937"/>
    </source>
</evidence>
<dbReference type="Gene3D" id="3.30.70.141">
    <property type="entry name" value="Nucleoside diphosphate kinase-like domain"/>
    <property type="match status" value="1"/>
</dbReference>
<reference evidence="19 20" key="1">
    <citation type="journal article" date="2014" name="Int. J. Syst. Evol. Microbiol.">
        <title>Oceanisphaera profunda sp. nov., a marine bacterium isolated from deep-sea sediment, and emended description of the genus Oceanisphaera.</title>
        <authorList>
            <person name="Xu Z."/>
            <person name="Zhang X.Y."/>
            <person name="Su H.N."/>
            <person name="Yu Z.C."/>
            <person name="Liu C."/>
            <person name="Li H."/>
            <person name="Chen X.L."/>
            <person name="Song X.Y."/>
            <person name="Xie B.B."/>
            <person name="Qin Q.L."/>
            <person name="Zhou B.C."/>
            <person name="Shi M."/>
            <person name="Huang Y."/>
            <person name="Zhang Y.Z."/>
        </authorList>
    </citation>
    <scope>NUCLEOTIDE SEQUENCE [LARGE SCALE GENOMIC DNA]</scope>
    <source>
        <strain evidence="19 20">SM1222</strain>
    </source>
</reference>
<evidence type="ECO:0000256" key="5">
    <source>
        <dbReference type="ARBA" id="ARBA00022490"/>
    </source>
</evidence>
<evidence type="ECO:0000256" key="4">
    <source>
        <dbReference type="ARBA" id="ARBA00017632"/>
    </source>
</evidence>
<feature type="active site" description="Pros-phosphohistidine intermediate" evidence="14 15">
    <location>
        <position position="117"/>
    </location>
</feature>
<keyword evidence="10 14" id="KW-0418">Kinase</keyword>
<dbReference type="PROSITE" id="PS00469">
    <property type="entry name" value="NDPK"/>
    <property type="match status" value="1"/>
</dbReference>
<dbReference type="EC" id="2.7.4.6" evidence="3 14"/>
<dbReference type="RefSeq" id="WP_087034944.1">
    <property type="nucleotide sequence ID" value="NZ_CP021377.1"/>
</dbReference>
<keyword evidence="11 14" id="KW-0067">ATP-binding</keyword>
<dbReference type="InterPro" id="IPR034907">
    <property type="entry name" value="NDK-like_dom"/>
</dbReference>
<sequence>MAIERTFSIIKPDAVAKNLVGAIYQRFEAAGLKIVAAKMVHLDNAKAEGFYAEHSERPFFKALVDFMTSGPVMVQVLEGENAVLRHREIMGATNPADALAGTLRADYADSIDENAVHGSDAPASAAREIAYFFSDAELCPRTR</sequence>
<feature type="binding site" evidence="14 15">
    <location>
        <position position="104"/>
    </location>
    <ligand>
        <name>ATP</name>
        <dbReference type="ChEBI" id="CHEBI:30616"/>
    </ligand>
</feature>
<gene>
    <name evidence="14" type="primary">ndk</name>
    <name evidence="19" type="ORF">CBP31_03800</name>
</gene>
<evidence type="ECO:0000256" key="15">
    <source>
        <dbReference type="PROSITE-ProRule" id="PRU00706"/>
    </source>
</evidence>
<protein>
    <recommendedName>
        <fullName evidence="4 14">Nucleoside diphosphate kinase</fullName>
        <shortName evidence="14">NDK</shortName>
        <shortName evidence="14">NDP kinase</shortName>
        <ecNumber evidence="3 14">2.7.4.6</ecNumber>
    </recommendedName>
    <alternativeName>
        <fullName evidence="14">Nucleoside-2-P kinase</fullName>
    </alternativeName>
</protein>
<comment type="cofactor">
    <cofactor evidence="14">
        <name>Mg(2+)</name>
        <dbReference type="ChEBI" id="CHEBI:18420"/>
    </cofactor>
</comment>
<dbReference type="PANTHER" id="PTHR46161">
    <property type="entry name" value="NUCLEOSIDE DIPHOSPHATE KINASE"/>
    <property type="match status" value="1"/>
</dbReference>
<dbReference type="PROSITE" id="PS51374">
    <property type="entry name" value="NDPK_LIKE"/>
    <property type="match status" value="1"/>
</dbReference>
<dbReference type="Pfam" id="PF00334">
    <property type="entry name" value="NDK"/>
    <property type="match status" value="1"/>
</dbReference>
<dbReference type="Proteomes" id="UP000243937">
    <property type="component" value="Chromosome"/>
</dbReference>